<dbReference type="GO" id="GO:0016831">
    <property type="term" value="F:carboxy-lyase activity"/>
    <property type="evidence" value="ECO:0007669"/>
    <property type="project" value="InterPro"/>
</dbReference>
<gene>
    <name evidence="4" type="ORF">C7456_10339</name>
</gene>
<dbReference type="SUPFAM" id="SSF51556">
    <property type="entry name" value="Metallo-dependent hydrolases"/>
    <property type="match status" value="1"/>
</dbReference>
<feature type="region of interest" description="Disordered" evidence="2">
    <location>
        <begin position="399"/>
        <end position="421"/>
    </location>
</feature>
<feature type="domain" description="Amidohydrolase-related" evidence="3">
    <location>
        <begin position="89"/>
        <end position="370"/>
    </location>
</feature>
<evidence type="ECO:0000256" key="2">
    <source>
        <dbReference type="SAM" id="MobiDB-lite"/>
    </source>
</evidence>
<dbReference type="EMBL" id="QGHC01000003">
    <property type="protein sequence ID" value="PWK91920.1"/>
    <property type="molecule type" value="Genomic_DNA"/>
</dbReference>
<dbReference type="InterPro" id="IPR032465">
    <property type="entry name" value="ACMSD"/>
</dbReference>
<comment type="caution">
    <text evidence="4">The sequence shown here is derived from an EMBL/GenBank/DDBJ whole genome shotgun (WGS) entry which is preliminary data.</text>
</comment>
<reference evidence="4 5" key="1">
    <citation type="submission" date="2018-05" db="EMBL/GenBank/DDBJ databases">
        <title>Genomic Encyclopedia of Type Strains, Phase IV (KMG-IV): sequencing the most valuable type-strain genomes for metagenomic binning, comparative biology and taxonomic classification.</title>
        <authorList>
            <person name="Goeker M."/>
        </authorList>
    </citation>
    <scope>NUCLEOTIDE SEQUENCE [LARGE SCALE GENOMIC DNA]</scope>
    <source>
        <strain evidence="4 5">DSM 14263</strain>
    </source>
</reference>
<dbReference type="AlphaFoldDB" id="A0A316IGL3"/>
<proteinExistence type="predicted"/>
<dbReference type="PANTHER" id="PTHR21240:SF28">
    <property type="entry name" value="ISO-OROTATE DECARBOXYLASE (EUROFUNG)"/>
    <property type="match status" value="1"/>
</dbReference>
<keyword evidence="1" id="KW-0456">Lyase</keyword>
<evidence type="ECO:0000313" key="5">
    <source>
        <dbReference type="Proteomes" id="UP000245812"/>
    </source>
</evidence>
<dbReference type="GO" id="GO:0016787">
    <property type="term" value="F:hydrolase activity"/>
    <property type="evidence" value="ECO:0007669"/>
    <property type="project" value="UniProtKB-KW"/>
</dbReference>
<dbReference type="Pfam" id="PF04909">
    <property type="entry name" value="Amidohydro_2"/>
    <property type="match status" value="1"/>
</dbReference>
<protein>
    <submittedName>
        <fullName evidence="4">Putative TIM-barrel fold metal-dependent hydrolase</fullName>
    </submittedName>
</protein>
<dbReference type="Proteomes" id="UP000245812">
    <property type="component" value="Unassembled WGS sequence"/>
</dbReference>
<dbReference type="Gene3D" id="3.20.20.140">
    <property type="entry name" value="Metal-dependent hydrolases"/>
    <property type="match status" value="1"/>
</dbReference>
<sequence length="430" mass="48205">MEMNDLILLSVDDHVIEPPDLFDRHLPAKYRDKAPKMHSMRGGQDSWTYEGMVLPNIALNAVVGRPREEYGVEPTAYNQLRAGTYDIKARIDDMNVNGVCSAICFPTFPQFAGTLFVNSKDKEAAKAIVSAYNDWHIHEWAGAAPGRIIPLAILPLWDINACVEEARRVARLGVHTVTFPDVPAKKGLPSIHTDYWDPLWKVMSDNKMVISTHIGSGMSAPYISPESPIDSWITTMPMSIANAAADWMFSPVFVKFPELKIALSEGGIGWIPYLLERADFTFNHHRAWTHSNFGGLKPSDIFFRNFITCFIDDIFGLKSLDFLNTDMVTWECDYPHSDTVWPYCPEDLWKSIKHLPKETIDKITHLNTMREFSFDPFSALGGRENCTVGALRAQATHVDTQPRGGLGGMNPSKNDGHPVTSGEVMKMFAV</sequence>
<name>A0A316IGL3_9GAMM</name>
<dbReference type="GO" id="GO:0019748">
    <property type="term" value="P:secondary metabolic process"/>
    <property type="evidence" value="ECO:0007669"/>
    <property type="project" value="TreeGrafter"/>
</dbReference>
<dbReference type="InterPro" id="IPR006680">
    <property type="entry name" value="Amidohydro-rel"/>
</dbReference>
<keyword evidence="4" id="KW-0378">Hydrolase</keyword>
<keyword evidence="5" id="KW-1185">Reference proteome</keyword>
<dbReference type="OrthoDB" id="9787654at2"/>
<dbReference type="PANTHER" id="PTHR21240">
    <property type="entry name" value="2-AMINO-3-CARBOXYLMUCONATE-6-SEMIALDEHYDE DECARBOXYLASE"/>
    <property type="match status" value="1"/>
</dbReference>
<evidence type="ECO:0000256" key="1">
    <source>
        <dbReference type="ARBA" id="ARBA00023239"/>
    </source>
</evidence>
<evidence type="ECO:0000313" key="4">
    <source>
        <dbReference type="EMBL" id="PWK91920.1"/>
    </source>
</evidence>
<organism evidence="4 5">
    <name type="scientific">Fulvimonas soli</name>
    <dbReference type="NCBI Taxonomy" id="155197"/>
    <lineage>
        <taxon>Bacteria</taxon>
        <taxon>Pseudomonadati</taxon>
        <taxon>Pseudomonadota</taxon>
        <taxon>Gammaproteobacteria</taxon>
        <taxon>Lysobacterales</taxon>
        <taxon>Rhodanobacteraceae</taxon>
        <taxon>Fulvimonas</taxon>
    </lineage>
</organism>
<accession>A0A316IGL3</accession>
<dbReference type="InterPro" id="IPR032466">
    <property type="entry name" value="Metal_Hydrolase"/>
</dbReference>
<evidence type="ECO:0000259" key="3">
    <source>
        <dbReference type="Pfam" id="PF04909"/>
    </source>
</evidence>
<dbReference type="GO" id="GO:0005737">
    <property type="term" value="C:cytoplasm"/>
    <property type="evidence" value="ECO:0007669"/>
    <property type="project" value="TreeGrafter"/>
</dbReference>